<dbReference type="Proteomes" id="UP000007519">
    <property type="component" value="Chromosome"/>
</dbReference>
<organism evidence="2 3">
    <name type="scientific">Saprospira grandis (strain Lewin)</name>
    <dbReference type="NCBI Taxonomy" id="984262"/>
    <lineage>
        <taxon>Bacteria</taxon>
        <taxon>Pseudomonadati</taxon>
        <taxon>Bacteroidota</taxon>
        <taxon>Saprospiria</taxon>
        <taxon>Saprospirales</taxon>
        <taxon>Saprospiraceae</taxon>
        <taxon>Saprospira</taxon>
    </lineage>
</organism>
<reference evidence="2 3" key="1">
    <citation type="journal article" date="2012" name="Stand. Genomic Sci.">
        <title>Complete genome sequencing and analysis of Saprospira grandis str. Lewin, a predatory marine bacterium.</title>
        <authorList>
            <person name="Saw J.H."/>
            <person name="Yuryev A."/>
            <person name="Kanbe M."/>
            <person name="Hou S."/>
            <person name="Young A.G."/>
            <person name="Aizawa S."/>
            <person name="Alam M."/>
        </authorList>
    </citation>
    <scope>NUCLEOTIDE SEQUENCE [LARGE SCALE GENOMIC DNA]</scope>
    <source>
        <strain evidence="2 3">Lewin</strain>
    </source>
</reference>
<gene>
    <name evidence="2" type="ordered locus">SGRA_1800</name>
</gene>
<feature type="chain" id="PRO_5003603763" description="Lipoprotein" evidence="1">
    <location>
        <begin position="25"/>
        <end position="142"/>
    </location>
</feature>
<evidence type="ECO:0008006" key="4">
    <source>
        <dbReference type="Google" id="ProtNLM"/>
    </source>
</evidence>
<proteinExistence type="predicted"/>
<evidence type="ECO:0000313" key="3">
    <source>
        <dbReference type="Proteomes" id="UP000007519"/>
    </source>
</evidence>
<name>H6L0J9_SAPGL</name>
<protein>
    <recommendedName>
        <fullName evidence="4">Lipoprotein</fullName>
    </recommendedName>
</protein>
<dbReference type="AlphaFoldDB" id="H6L0J9"/>
<dbReference type="PROSITE" id="PS51257">
    <property type="entry name" value="PROKAR_LIPOPROTEIN"/>
    <property type="match status" value="1"/>
</dbReference>
<keyword evidence="3" id="KW-1185">Reference proteome</keyword>
<keyword evidence="1" id="KW-0732">Signal</keyword>
<evidence type="ECO:0000313" key="2">
    <source>
        <dbReference type="EMBL" id="AFC24535.1"/>
    </source>
</evidence>
<dbReference type="EMBL" id="CP002831">
    <property type="protein sequence ID" value="AFC24535.1"/>
    <property type="molecule type" value="Genomic_DNA"/>
</dbReference>
<dbReference type="HOGENOM" id="CLU_1823970_0_0_10"/>
<dbReference type="STRING" id="984262.SGRA_1800"/>
<accession>H6L0J9</accession>
<feature type="signal peptide" evidence="1">
    <location>
        <begin position="1"/>
        <end position="24"/>
    </location>
</feature>
<dbReference type="KEGG" id="sgn:SGRA_1800"/>
<sequence>MKQILSIFLLASLLFACQSSKKLAKNNIIQDSHWKVYDLKIKNDQKEQVGKALHEVIAYQVFDQAIIQIQDSIFYIQSQQDKIDAKIITRQADFLLLYDPKEQKEIKFPYELDVKNKKCVFHFPGFDGQGEILLYSEQIPMP</sequence>
<evidence type="ECO:0000256" key="1">
    <source>
        <dbReference type="SAM" id="SignalP"/>
    </source>
</evidence>
<dbReference type="RefSeq" id="WP_015692167.1">
    <property type="nucleotide sequence ID" value="NC_016940.1"/>
</dbReference>